<feature type="region of interest" description="Disordered" evidence="1">
    <location>
        <begin position="1"/>
        <end position="25"/>
    </location>
</feature>
<keyword evidence="3" id="KW-1185">Reference proteome</keyword>
<protein>
    <recommendedName>
        <fullName evidence="4">AAA domain-containing protein</fullName>
    </recommendedName>
</protein>
<dbReference type="Gene3D" id="3.40.50.300">
    <property type="entry name" value="P-loop containing nucleotide triphosphate hydrolases"/>
    <property type="match status" value="1"/>
</dbReference>
<accession>A0A1G9JRQ3</accession>
<evidence type="ECO:0000313" key="2">
    <source>
        <dbReference type="EMBL" id="SDL39875.1"/>
    </source>
</evidence>
<dbReference type="STRING" id="633440.SAMN05421869_125120"/>
<sequence>MATFRPSTRPPAPGPPTAGYGKPVRTGSADTVLIAIRGNSGSGKTSVARAPREAYRRRGMALISQDVVRRDILRELDRPGAVNIGLIDVMCRHALDAGHHVILEGILAASRYGEMLQALRRDHRGTSCFYYLDVSWEETLRRHETRPQRTQFGAEEMRQWYTERDVLPDGCETIVPEPTPLDETVRRILRSTDLVADQPT</sequence>
<evidence type="ECO:0008006" key="4">
    <source>
        <dbReference type="Google" id="ProtNLM"/>
    </source>
</evidence>
<dbReference type="Pfam" id="PF13671">
    <property type="entry name" value="AAA_33"/>
    <property type="match status" value="1"/>
</dbReference>
<evidence type="ECO:0000313" key="3">
    <source>
        <dbReference type="Proteomes" id="UP000199202"/>
    </source>
</evidence>
<dbReference type="CDD" id="cd02019">
    <property type="entry name" value="NK"/>
    <property type="match status" value="1"/>
</dbReference>
<evidence type="ECO:0000256" key="1">
    <source>
        <dbReference type="SAM" id="MobiDB-lite"/>
    </source>
</evidence>
<dbReference type="Proteomes" id="UP000199202">
    <property type="component" value="Unassembled WGS sequence"/>
</dbReference>
<dbReference type="AlphaFoldDB" id="A0A1G9JRQ3"/>
<proteinExistence type="predicted"/>
<reference evidence="2 3" key="1">
    <citation type="submission" date="2016-10" db="EMBL/GenBank/DDBJ databases">
        <authorList>
            <person name="de Groot N.N."/>
        </authorList>
    </citation>
    <scope>NUCLEOTIDE SEQUENCE [LARGE SCALE GENOMIC DNA]</scope>
    <source>
        <strain evidence="2 3">CGMCC 4.6533</strain>
    </source>
</reference>
<name>A0A1G9JRQ3_9ACTN</name>
<dbReference type="SUPFAM" id="SSF52540">
    <property type="entry name" value="P-loop containing nucleoside triphosphate hydrolases"/>
    <property type="match status" value="1"/>
</dbReference>
<dbReference type="InterPro" id="IPR027417">
    <property type="entry name" value="P-loop_NTPase"/>
</dbReference>
<organism evidence="2 3">
    <name type="scientific">Nonomuraea jiangxiensis</name>
    <dbReference type="NCBI Taxonomy" id="633440"/>
    <lineage>
        <taxon>Bacteria</taxon>
        <taxon>Bacillati</taxon>
        <taxon>Actinomycetota</taxon>
        <taxon>Actinomycetes</taxon>
        <taxon>Streptosporangiales</taxon>
        <taxon>Streptosporangiaceae</taxon>
        <taxon>Nonomuraea</taxon>
    </lineage>
</organism>
<dbReference type="EMBL" id="FNDJ01000025">
    <property type="protein sequence ID" value="SDL39875.1"/>
    <property type="molecule type" value="Genomic_DNA"/>
</dbReference>
<gene>
    <name evidence="2" type="ORF">SAMN05421869_125120</name>
</gene>